<protein>
    <submittedName>
        <fullName evidence="1">Uncharacterized protein</fullName>
    </submittedName>
</protein>
<evidence type="ECO:0000313" key="2">
    <source>
        <dbReference type="Proteomes" id="UP000193577"/>
    </source>
</evidence>
<name>A0A7I7S8B2_9MYCO</name>
<sequence length="196" mass="22187">MMKRHREDFWPAGLWEDDAGYRFDDEHTNDDGEVTYEQYRSAAGAVGRNNAPALLSELYGQGQLDLWSCPGAVIDAWTGHDWPTRVLPPSDWVDYFEEAGYTHNGKPAPRPVEPVTVYRGCSHDARHGMSWTTDLDMAKRFASGEMWAYPIKGNVYIATIEPTHLLAYVDKERRGEAEYVVDPIALSDDTVKIHPV</sequence>
<dbReference type="EMBL" id="NCXO01000056">
    <property type="protein sequence ID" value="OSC28138.1"/>
    <property type="molecule type" value="Genomic_DNA"/>
</dbReference>
<accession>A0A7I7S8B2</accession>
<comment type="caution">
    <text evidence="1">The sequence shown here is derived from an EMBL/GenBank/DDBJ whole genome shotgun (WGS) entry which is preliminary data.</text>
</comment>
<dbReference type="Proteomes" id="UP000193577">
    <property type="component" value="Unassembled WGS sequence"/>
</dbReference>
<reference evidence="1 2" key="1">
    <citation type="submission" date="2017-04" db="EMBL/GenBank/DDBJ databases">
        <title>The new phylogeny of genus Mycobacterium.</title>
        <authorList>
            <person name="Tortoli E."/>
            <person name="Trovato A."/>
            <person name="Cirillo D.M."/>
        </authorList>
    </citation>
    <scope>NUCLEOTIDE SEQUENCE [LARGE SCALE GENOMIC DNA]</scope>
    <source>
        <strain evidence="1 2">KCTC 19819</strain>
    </source>
</reference>
<dbReference type="RefSeq" id="WP_085305389.1">
    <property type="nucleotide sequence ID" value="NZ_AP022594.1"/>
</dbReference>
<organism evidence="1 2">
    <name type="scientific">Mycolicibacillus koreensis</name>
    <dbReference type="NCBI Taxonomy" id="1069220"/>
    <lineage>
        <taxon>Bacteria</taxon>
        <taxon>Bacillati</taxon>
        <taxon>Actinomycetota</taxon>
        <taxon>Actinomycetes</taxon>
        <taxon>Mycobacteriales</taxon>
        <taxon>Mycobacteriaceae</taxon>
        <taxon>Mycolicibacillus</taxon>
    </lineage>
</organism>
<dbReference type="OrthoDB" id="4634877at2"/>
<keyword evidence="2" id="KW-1185">Reference proteome</keyword>
<dbReference type="AlphaFoldDB" id="A0A7I7S8B2"/>
<evidence type="ECO:0000313" key="1">
    <source>
        <dbReference type="EMBL" id="OSC28138.1"/>
    </source>
</evidence>
<proteinExistence type="predicted"/>
<gene>
    <name evidence="1" type="ORF">B8W67_17800</name>
</gene>